<name>A0A9X2KZN6_9FLAO</name>
<feature type="transmembrane region" description="Helical" evidence="1">
    <location>
        <begin position="37"/>
        <end position="55"/>
    </location>
</feature>
<protein>
    <submittedName>
        <fullName evidence="2">DUF2809 domain-containing protein</fullName>
    </submittedName>
</protein>
<dbReference type="RefSeq" id="WP_241552125.1">
    <property type="nucleotide sequence ID" value="NZ_JANCNS010000003.1"/>
</dbReference>
<proteinExistence type="predicted"/>
<dbReference type="EMBL" id="JANCNS010000003">
    <property type="protein sequence ID" value="MCP9201255.1"/>
    <property type="molecule type" value="Genomic_DNA"/>
</dbReference>
<comment type="caution">
    <text evidence="2">The sequence shown here is derived from an EMBL/GenBank/DDBJ whole genome shotgun (WGS) entry which is preliminary data.</text>
</comment>
<evidence type="ECO:0000256" key="1">
    <source>
        <dbReference type="SAM" id="Phobius"/>
    </source>
</evidence>
<feature type="transmembrane region" description="Helical" evidence="1">
    <location>
        <begin position="93"/>
        <end position="118"/>
    </location>
</feature>
<keyword evidence="3" id="KW-1185">Reference proteome</keyword>
<gene>
    <name evidence="2" type="ORF">MKO06_15195</name>
</gene>
<keyword evidence="1" id="KW-0472">Membrane</keyword>
<accession>A0A9X2KZN6</accession>
<feature type="transmembrane region" description="Helical" evidence="1">
    <location>
        <begin position="67"/>
        <end position="87"/>
    </location>
</feature>
<organism evidence="2 3">
    <name type="scientific">Christiangramia oceanisediminis</name>
    <dbReference type="NCBI Taxonomy" id="2920386"/>
    <lineage>
        <taxon>Bacteria</taxon>
        <taxon>Pseudomonadati</taxon>
        <taxon>Bacteroidota</taxon>
        <taxon>Flavobacteriia</taxon>
        <taxon>Flavobacteriales</taxon>
        <taxon>Flavobacteriaceae</taxon>
        <taxon>Christiangramia</taxon>
    </lineage>
</organism>
<evidence type="ECO:0000313" key="3">
    <source>
        <dbReference type="Proteomes" id="UP001155280"/>
    </source>
</evidence>
<evidence type="ECO:0000313" key="2">
    <source>
        <dbReference type="EMBL" id="MCP9201255.1"/>
    </source>
</evidence>
<sequence length="138" mass="16127">MTELKRNRRLYYFTGFLLLFIIEVLIAIYVSDDFVRPYLGDFLVVIMIYCFLMWISRIAILKGLASVLIISFAVEFFQLINIVKVLQYQLPEIFFIILGSSFSFWDLLAYSLGILFIFGIEYFRSYSSENSTSTITGK</sequence>
<keyword evidence="1" id="KW-0812">Transmembrane</keyword>
<dbReference type="Pfam" id="PF10990">
    <property type="entry name" value="DUF2809"/>
    <property type="match status" value="1"/>
</dbReference>
<feature type="transmembrane region" description="Helical" evidence="1">
    <location>
        <begin position="12"/>
        <end position="31"/>
    </location>
</feature>
<dbReference type="AlphaFoldDB" id="A0A9X2KZN6"/>
<reference evidence="2" key="1">
    <citation type="submission" date="2022-07" db="EMBL/GenBank/DDBJ databases">
        <title>Gramela sediminis sp. nov., isolated from deep-sea sediment of the Indian Ocean.</title>
        <authorList>
            <person name="Shi H."/>
        </authorList>
    </citation>
    <scope>NUCLEOTIDE SEQUENCE</scope>
    <source>
        <strain evidence="2">GC03-9</strain>
    </source>
</reference>
<keyword evidence="1" id="KW-1133">Transmembrane helix</keyword>
<dbReference type="InterPro" id="IPR021257">
    <property type="entry name" value="DUF2809"/>
</dbReference>
<dbReference type="Proteomes" id="UP001155280">
    <property type="component" value="Unassembled WGS sequence"/>
</dbReference>